<dbReference type="Proteomes" id="UP000249065">
    <property type="component" value="Unassembled WGS sequence"/>
</dbReference>
<evidence type="ECO:0000256" key="4">
    <source>
        <dbReference type="ARBA" id="ARBA00022692"/>
    </source>
</evidence>
<evidence type="ECO:0000313" key="9">
    <source>
        <dbReference type="Proteomes" id="UP000249065"/>
    </source>
</evidence>
<reference evidence="9" key="1">
    <citation type="submission" date="2018-06" db="EMBL/GenBank/DDBJ databases">
        <authorList>
            <person name="Khan S.A."/>
        </authorList>
    </citation>
    <scope>NUCLEOTIDE SEQUENCE [LARGE SCALE GENOMIC DNA]</scope>
    <source>
        <strain evidence="9">DB-1506</strain>
    </source>
</reference>
<protein>
    <submittedName>
        <fullName evidence="8">Chromate transporter</fullName>
    </submittedName>
</protein>
<feature type="transmembrane region" description="Helical" evidence="7">
    <location>
        <begin position="399"/>
        <end position="416"/>
    </location>
</feature>
<feature type="transmembrane region" description="Helical" evidence="7">
    <location>
        <begin position="342"/>
        <end position="363"/>
    </location>
</feature>
<comment type="subcellular location">
    <subcellularLocation>
        <location evidence="1">Cell membrane</location>
        <topology evidence="1">Multi-pass membrane protein</topology>
    </subcellularLocation>
</comment>
<dbReference type="PIRSF" id="PIRSF004810">
    <property type="entry name" value="ChrA"/>
    <property type="match status" value="1"/>
</dbReference>
<dbReference type="PANTHER" id="PTHR33567:SF3">
    <property type="entry name" value="CHROMATE ION TRANSPORTER (EUROFUNG)"/>
    <property type="match status" value="1"/>
</dbReference>
<evidence type="ECO:0000313" key="8">
    <source>
        <dbReference type="EMBL" id="RAI56064.1"/>
    </source>
</evidence>
<comment type="caution">
    <text evidence="8">The sequence shown here is derived from an EMBL/GenBank/DDBJ whole genome shotgun (WGS) entry which is preliminary data.</text>
</comment>
<dbReference type="GO" id="GO:0015109">
    <property type="term" value="F:chromate transmembrane transporter activity"/>
    <property type="evidence" value="ECO:0007669"/>
    <property type="project" value="InterPro"/>
</dbReference>
<dbReference type="PANTHER" id="PTHR33567">
    <property type="entry name" value="CHROMATE ION TRANSPORTER (EUROFUNG)"/>
    <property type="match status" value="1"/>
</dbReference>
<keyword evidence="5 7" id="KW-1133">Transmembrane helix</keyword>
<name>A0A327M133_9PROT</name>
<evidence type="ECO:0000256" key="3">
    <source>
        <dbReference type="ARBA" id="ARBA00022475"/>
    </source>
</evidence>
<feature type="transmembrane region" description="Helical" evidence="7">
    <location>
        <begin position="197"/>
        <end position="218"/>
    </location>
</feature>
<organism evidence="8 9">
    <name type="scientific">Roseicella frigidaeris</name>
    <dbReference type="NCBI Taxonomy" id="2230885"/>
    <lineage>
        <taxon>Bacteria</taxon>
        <taxon>Pseudomonadati</taxon>
        <taxon>Pseudomonadota</taxon>
        <taxon>Alphaproteobacteria</taxon>
        <taxon>Acetobacterales</taxon>
        <taxon>Roseomonadaceae</taxon>
        <taxon>Roseicella</taxon>
    </lineage>
</organism>
<dbReference type="AlphaFoldDB" id="A0A327M133"/>
<dbReference type="NCBIfam" id="TIGR00937">
    <property type="entry name" value="2A51"/>
    <property type="match status" value="1"/>
</dbReference>
<dbReference type="GO" id="GO:0005886">
    <property type="term" value="C:plasma membrane"/>
    <property type="evidence" value="ECO:0007669"/>
    <property type="project" value="UniProtKB-SubCell"/>
</dbReference>
<feature type="transmembrane region" description="Helical" evidence="7">
    <location>
        <begin position="375"/>
        <end position="392"/>
    </location>
</feature>
<dbReference type="InterPro" id="IPR003370">
    <property type="entry name" value="Chromate_transpt"/>
</dbReference>
<feature type="transmembrane region" description="Helical" evidence="7">
    <location>
        <begin position="284"/>
        <end position="304"/>
    </location>
</feature>
<evidence type="ECO:0000256" key="1">
    <source>
        <dbReference type="ARBA" id="ARBA00004651"/>
    </source>
</evidence>
<dbReference type="InterPro" id="IPR014047">
    <property type="entry name" value="Chr_Tranpt_l_chain"/>
</dbReference>
<accession>A0A327M133</accession>
<feature type="transmembrane region" description="Helical" evidence="7">
    <location>
        <begin position="238"/>
        <end position="263"/>
    </location>
</feature>
<feature type="transmembrane region" description="Helical" evidence="7">
    <location>
        <begin position="126"/>
        <end position="147"/>
    </location>
</feature>
<comment type="similarity">
    <text evidence="2">Belongs to the chromate ion transporter (CHR) (TC 2.A.51) family.</text>
</comment>
<keyword evidence="9" id="KW-1185">Reference proteome</keyword>
<evidence type="ECO:0000256" key="7">
    <source>
        <dbReference type="SAM" id="Phobius"/>
    </source>
</evidence>
<keyword evidence="6 7" id="KW-0472">Membrane</keyword>
<feature type="transmembrane region" description="Helical" evidence="7">
    <location>
        <begin position="94"/>
        <end position="119"/>
    </location>
</feature>
<feature type="transmembrane region" description="Helical" evidence="7">
    <location>
        <begin position="310"/>
        <end position="330"/>
    </location>
</feature>
<feature type="transmembrane region" description="Helical" evidence="7">
    <location>
        <begin position="159"/>
        <end position="190"/>
    </location>
</feature>
<gene>
    <name evidence="8" type="ORF">DOO78_22755</name>
</gene>
<evidence type="ECO:0000256" key="5">
    <source>
        <dbReference type="ARBA" id="ARBA00022989"/>
    </source>
</evidence>
<proteinExistence type="inferred from homology"/>
<keyword evidence="4 7" id="KW-0812">Transmembrane</keyword>
<dbReference type="OrthoDB" id="8969999at2"/>
<evidence type="ECO:0000256" key="2">
    <source>
        <dbReference type="ARBA" id="ARBA00005262"/>
    </source>
</evidence>
<feature type="transmembrane region" description="Helical" evidence="7">
    <location>
        <begin position="30"/>
        <end position="48"/>
    </location>
</feature>
<evidence type="ECO:0000256" key="6">
    <source>
        <dbReference type="ARBA" id="ARBA00023136"/>
    </source>
</evidence>
<sequence>MKTDASASTAEGGAEAAPPRLSQAQIFWRFLHFGFLAWGGPVAQIAMIRRELVEEERWVSSPRFNRLLAVYQVLPGPEAHELCVFLGTLPGGRLGGFLAGLGFMLPGFVLMFALSWLYFSTDLARTALGAAFLGVQPAVIALIVAAVHRIGSHIVVDGWLWGIAIATGLAAFGGTPFWIALPAAGLFYVLAASGRRALAVLLAVAFAAVALYYAWLLLGAPAQPAGGTAAPAESVGQGASLIGLFLSGLKAGLLTFGGAYTVIPFLRDDAVGNGWMTDAQFLDGLALSGILPAPLIIFSTFVGYFGGGPLGAVAMTVGIFLPAFSFSLLFHDQLERLVENKAMRTFLEGVSAGVVGLIAATTVELAHKTLGNVPGVLPAVAIFGAALAVLYLWKAKTNVVFVVLSAGLAGWLLFGGQG</sequence>
<dbReference type="Pfam" id="PF02417">
    <property type="entry name" value="Chromate_transp"/>
    <property type="match status" value="2"/>
</dbReference>
<dbReference type="RefSeq" id="WP_111472187.1">
    <property type="nucleotide sequence ID" value="NZ_QLIX01000027.1"/>
</dbReference>
<dbReference type="EMBL" id="QLIX01000027">
    <property type="protein sequence ID" value="RAI56064.1"/>
    <property type="molecule type" value="Genomic_DNA"/>
</dbReference>
<keyword evidence="3" id="KW-1003">Cell membrane</keyword>